<feature type="region of interest" description="Disordered" evidence="1">
    <location>
        <begin position="55"/>
        <end position="75"/>
    </location>
</feature>
<evidence type="ECO:0000313" key="4">
    <source>
        <dbReference type="Proteomes" id="UP000602510"/>
    </source>
</evidence>
<feature type="region of interest" description="Disordered" evidence="1">
    <location>
        <begin position="134"/>
        <end position="192"/>
    </location>
</feature>
<feature type="compositionally biased region" description="Basic residues" evidence="1">
    <location>
        <begin position="177"/>
        <end position="190"/>
    </location>
</feature>
<feature type="compositionally biased region" description="Basic residues" evidence="1">
    <location>
        <begin position="14"/>
        <end position="25"/>
    </location>
</feature>
<dbReference type="InterPro" id="IPR052579">
    <property type="entry name" value="Zinc_finger_SWIM"/>
</dbReference>
<proteinExistence type="predicted"/>
<comment type="caution">
    <text evidence="3">The sequence shown here is derived from an EMBL/GenBank/DDBJ whole genome shotgun (WGS) entry which is preliminary data.</text>
</comment>
<accession>A0A833W9T0</accession>
<evidence type="ECO:0000256" key="1">
    <source>
        <dbReference type="SAM" id="MobiDB-lite"/>
    </source>
</evidence>
<feature type="compositionally biased region" description="Acidic residues" evidence="1">
    <location>
        <begin position="143"/>
        <end position="157"/>
    </location>
</feature>
<dbReference type="AlphaFoldDB" id="A0A833W9T0"/>
<feature type="region of interest" description="Disordered" evidence="1">
    <location>
        <begin position="1"/>
        <end position="43"/>
    </location>
</feature>
<evidence type="ECO:0000259" key="2">
    <source>
        <dbReference type="Pfam" id="PF21056"/>
    </source>
</evidence>
<dbReference type="EMBL" id="WSZM01000337">
    <property type="protein sequence ID" value="KAF4034923.1"/>
    <property type="molecule type" value="Genomic_DNA"/>
</dbReference>
<protein>
    <submittedName>
        <fullName evidence="3">MULE transposase domain-containing protein</fullName>
    </submittedName>
</protein>
<keyword evidence="4" id="KW-1185">Reference proteome</keyword>
<feature type="non-terminal residue" evidence="3">
    <location>
        <position position="737"/>
    </location>
</feature>
<dbReference type="Proteomes" id="UP000602510">
    <property type="component" value="Unassembled WGS sequence"/>
</dbReference>
<gene>
    <name evidence="3" type="ORF">GN244_ATG13093</name>
</gene>
<dbReference type="PANTHER" id="PTHR31569:SF4">
    <property type="entry name" value="SWIM-TYPE DOMAIN-CONTAINING PROTEIN"/>
    <property type="match status" value="1"/>
</dbReference>
<name>A0A833W9T0_PHYIN</name>
<evidence type="ECO:0000313" key="3">
    <source>
        <dbReference type="EMBL" id="KAF4034923.1"/>
    </source>
</evidence>
<reference evidence="3" key="1">
    <citation type="submission" date="2020-04" db="EMBL/GenBank/DDBJ databases">
        <title>Hybrid Assembly of Korean Phytophthora infestans isolates.</title>
        <authorList>
            <person name="Prokchorchik M."/>
            <person name="Lee Y."/>
            <person name="Seo J."/>
            <person name="Cho J.-H."/>
            <person name="Park Y.-E."/>
            <person name="Jang D.-C."/>
            <person name="Im J.-S."/>
            <person name="Choi J.-G."/>
            <person name="Park H.-J."/>
            <person name="Lee G.-B."/>
            <person name="Lee Y.-G."/>
            <person name="Hong S.-Y."/>
            <person name="Cho K."/>
            <person name="Sohn K.H."/>
        </authorList>
    </citation>
    <scope>NUCLEOTIDE SEQUENCE</scope>
    <source>
        <strain evidence="3">KR_1_A1</strain>
    </source>
</reference>
<organism evidence="3 4">
    <name type="scientific">Phytophthora infestans</name>
    <name type="common">Potato late blight agent</name>
    <name type="synonym">Botrytis infestans</name>
    <dbReference type="NCBI Taxonomy" id="4787"/>
    <lineage>
        <taxon>Eukaryota</taxon>
        <taxon>Sar</taxon>
        <taxon>Stramenopiles</taxon>
        <taxon>Oomycota</taxon>
        <taxon>Peronosporomycetes</taxon>
        <taxon>Peronosporales</taxon>
        <taxon>Peronosporaceae</taxon>
        <taxon>Phytophthora</taxon>
    </lineage>
</organism>
<dbReference type="PANTHER" id="PTHR31569">
    <property type="entry name" value="SWIM-TYPE DOMAIN-CONTAINING PROTEIN"/>
    <property type="match status" value="1"/>
</dbReference>
<sequence length="737" mass="83269">MPPEEELPPYPGHSKQRKTPSRFRRAIAPAASGSKPREDSVRHCAAQEDERVLGAKYGDRFPNQRKTNSPLAAPGEEFRWEAEVLKTLQADESTHSDYVASEEITDMDDLGASLDGVVNNDALAEVLDQLDGEDELASHGDSNDGDYEEDGAMEDVSSESTESIAARNRKISAEQKKAKKKDPKKTKGRRATGGTLLPDDWELYSRTYLCCTARVNARVRLRPGVKGFYLVVKETGIHNDSLTHHQWFNYAEIRRFDNPQLREDVAVMAKDGAKPRGILEYLRSKTGKRTTLKDVHNMTQTAKQVFRGGKSDAERALSVVGEFIESAPGNTAEFIVDSESNVVRVVTFQSARQKRLFAAFPEVVLVDSTHETNANRYKLFSFAVHDVFGKGQYVQHALVLTEEKPNLALAVNVFKKNNPDWPKIRVVMTDKALHEKEVLNEEAVLSFGWSWQTGTKQLKVIMKGLVNAESQQEYDDFKDALHETVGKDEENVLYEGFMKHWDTTTEEWVMFKRGGVPHLKNKTNNRLESKWGRVKEIVDGNFTIDEPVPMLITMQNYAEEWYLAKFYRLSNYAFKMVEEQNKLALGLNASYDIEVDGMRTTLTILQLRKHTTLMRGQTCLLPCRHIMFLRSKANYETVVPSMRTFSSRWIVQSPASNIETGDVSAGGPTPVNCQPIQALPAIDRDTKYSRSKQLSEKIIDVMSLQPSTTFRLAMKWLEGFHTALHTGQLEDFAGIEA</sequence>
<dbReference type="InterPro" id="IPR048324">
    <property type="entry name" value="ZSWIM1-3_RNaseH-like"/>
</dbReference>
<dbReference type="Pfam" id="PF21056">
    <property type="entry name" value="ZSWIM1-3_RNaseH-like"/>
    <property type="match status" value="1"/>
</dbReference>
<feature type="domain" description="ZSWIM1/3 RNaseH-like" evidence="2">
    <location>
        <begin position="322"/>
        <end position="442"/>
    </location>
</feature>